<evidence type="ECO:0000313" key="2">
    <source>
        <dbReference type="Proteomes" id="UP000616151"/>
    </source>
</evidence>
<keyword evidence="2" id="KW-1185">Reference proteome</keyword>
<accession>A0ACC5RE07</accession>
<gene>
    <name evidence="1" type="ORF">JHL16_31540</name>
</gene>
<dbReference type="EMBL" id="JAENHL010000008">
    <property type="protein sequence ID" value="MBK1870941.1"/>
    <property type="molecule type" value="Genomic_DNA"/>
</dbReference>
<name>A0ACC5RE07_9HYPH</name>
<reference evidence="1" key="1">
    <citation type="submission" date="2021-01" db="EMBL/GenBank/DDBJ databases">
        <authorList>
            <person name="Sun Q."/>
        </authorList>
    </citation>
    <scope>NUCLEOTIDE SEQUENCE</scope>
    <source>
        <strain evidence="1">YIM B02566</strain>
    </source>
</reference>
<protein>
    <submittedName>
        <fullName evidence="1">Acyl carrier protein</fullName>
    </submittedName>
</protein>
<organism evidence="1 2">
    <name type="scientific">Taklimakanibacter albus</name>
    <dbReference type="NCBI Taxonomy" id="2800327"/>
    <lineage>
        <taxon>Bacteria</taxon>
        <taxon>Pseudomonadati</taxon>
        <taxon>Pseudomonadota</taxon>
        <taxon>Alphaproteobacteria</taxon>
        <taxon>Hyphomicrobiales</taxon>
        <taxon>Aestuariivirgaceae</taxon>
        <taxon>Taklimakanibacter</taxon>
    </lineage>
</organism>
<proteinExistence type="predicted"/>
<evidence type="ECO:0000313" key="1">
    <source>
        <dbReference type="EMBL" id="MBK1870941.1"/>
    </source>
</evidence>
<dbReference type="Proteomes" id="UP000616151">
    <property type="component" value="Unassembled WGS sequence"/>
</dbReference>
<sequence>MASPYLPDPEDVEDLLMTLEKAFEVRFVQSDADKVSTVGDLFEVLQAKMGTTSHRRQRCLSAVTFYRLKKAVAAATGIEVGPRTAISDVFPARALASRIKALGDQTGLRLPPVPYAADQSFLFLVGIASCLTAFYLGVTTTAGLVALLLGLGAFGVLRFAEFPRSMTQHDFGALARETAFFNYGRLARETGTLSNVDLWNALEFMIRKDGLFDGTFDRETRLV</sequence>
<comment type="caution">
    <text evidence="1">The sequence shown here is derived from an EMBL/GenBank/DDBJ whole genome shotgun (WGS) entry which is preliminary data.</text>
</comment>